<organism evidence="2 3">
    <name type="scientific">Paenibacillus etheri</name>
    <dbReference type="NCBI Taxonomy" id="1306852"/>
    <lineage>
        <taxon>Bacteria</taxon>
        <taxon>Bacillati</taxon>
        <taxon>Bacillota</taxon>
        <taxon>Bacilli</taxon>
        <taxon>Bacillales</taxon>
        <taxon>Paenibacillaceae</taxon>
        <taxon>Paenibacillus</taxon>
    </lineage>
</organism>
<reference evidence="2 3" key="1">
    <citation type="journal article" date="2015" name="Int. Biodeterior. Biodegradation">
        <title>Physiological and genetic screening methods for the isolation of methyl tert-butyl ether-degrading bacteria for bioremediation purposes.</title>
        <authorList>
            <person name="Guisado I.M."/>
            <person name="Purswani J."/>
            <person name="Gonzalez Lopez J."/>
            <person name="Pozo C."/>
        </authorList>
    </citation>
    <scope>NUCLEOTIDE SEQUENCE [LARGE SCALE GENOMIC DNA]</scope>
    <source>
        <strain evidence="2 3">SH7</strain>
    </source>
</reference>
<protein>
    <submittedName>
        <fullName evidence="2">GNAT family acetyltransferase</fullName>
    </submittedName>
</protein>
<evidence type="ECO:0000313" key="2">
    <source>
        <dbReference type="EMBL" id="KTD85401.1"/>
    </source>
</evidence>
<dbReference type="PANTHER" id="PTHR43415:SF3">
    <property type="entry name" value="GNAT-FAMILY ACETYLTRANSFERASE"/>
    <property type="match status" value="1"/>
</dbReference>
<dbReference type="InterPro" id="IPR016181">
    <property type="entry name" value="Acyl_CoA_acyltransferase"/>
</dbReference>
<evidence type="ECO:0000313" key="3">
    <source>
        <dbReference type="Proteomes" id="UP000054709"/>
    </source>
</evidence>
<dbReference type="InterPro" id="IPR000182">
    <property type="entry name" value="GNAT_dom"/>
</dbReference>
<dbReference type="GO" id="GO:0016747">
    <property type="term" value="F:acyltransferase activity, transferring groups other than amino-acyl groups"/>
    <property type="evidence" value="ECO:0007669"/>
    <property type="project" value="InterPro"/>
</dbReference>
<dbReference type="EMBL" id="LCZJ02000028">
    <property type="protein sequence ID" value="KTD85401.1"/>
    <property type="molecule type" value="Genomic_DNA"/>
</dbReference>
<dbReference type="PANTHER" id="PTHR43415">
    <property type="entry name" value="SPERMIDINE N(1)-ACETYLTRANSFERASE"/>
    <property type="match status" value="1"/>
</dbReference>
<proteinExistence type="predicted"/>
<dbReference type="AlphaFoldDB" id="A0A0W1AVK9"/>
<dbReference type="SUPFAM" id="SSF55729">
    <property type="entry name" value="Acyl-CoA N-acyltransferases (Nat)"/>
    <property type="match status" value="1"/>
</dbReference>
<dbReference type="Proteomes" id="UP000054709">
    <property type="component" value="Unassembled WGS sequence"/>
</dbReference>
<dbReference type="PROSITE" id="PS51186">
    <property type="entry name" value="GNAT"/>
    <property type="match status" value="1"/>
</dbReference>
<accession>A0A0W1AVK9</accession>
<dbReference type="Gene3D" id="3.40.630.30">
    <property type="match status" value="1"/>
</dbReference>
<dbReference type="Pfam" id="PF13302">
    <property type="entry name" value="Acetyltransf_3"/>
    <property type="match status" value="1"/>
</dbReference>
<name>A0A0W1AVK9_9BACL</name>
<keyword evidence="3" id="KW-1185">Reference proteome</keyword>
<dbReference type="OrthoDB" id="9795206at2"/>
<sequence length="172" mass="19463">MYIENGNLVIRNATANDVPLLCSWWNDGKLMAHAGFPNGIGCTEQDILQNLLTDTDLNRRLILDIDGVPSGEMNYRTIADGTAEIGIKICDSNEQDKGFGTVFLTMLINFLFVNMGYRTIVLDTNAKNSRAQHVYENIGFRKVALHLNSWKNQLGEWQSSIDYELTRAEFRN</sequence>
<evidence type="ECO:0000259" key="1">
    <source>
        <dbReference type="PROSITE" id="PS51186"/>
    </source>
</evidence>
<gene>
    <name evidence="2" type="ORF">UQ64_20730</name>
</gene>
<feature type="domain" description="N-acetyltransferase" evidence="1">
    <location>
        <begin position="8"/>
        <end position="168"/>
    </location>
</feature>
<comment type="caution">
    <text evidence="2">The sequence shown here is derived from an EMBL/GenBank/DDBJ whole genome shotgun (WGS) entry which is preliminary data.</text>
</comment>